<dbReference type="GO" id="GO:0006189">
    <property type="term" value="P:'de novo' IMP biosynthetic process"/>
    <property type="evidence" value="ECO:0007669"/>
    <property type="project" value="UniProtKB-UniRule"/>
</dbReference>
<evidence type="ECO:0000313" key="9">
    <source>
        <dbReference type="Proteomes" id="UP000277424"/>
    </source>
</evidence>
<dbReference type="InterPro" id="IPR036477">
    <property type="entry name" value="Formyl_transf_N_sf"/>
</dbReference>
<feature type="site" description="Raises pKa of active site His" evidence="6">
    <location>
        <position position="147"/>
    </location>
</feature>
<organism evidence="8 9">
    <name type="scientific">Oceanibaculum indicum</name>
    <dbReference type="NCBI Taxonomy" id="526216"/>
    <lineage>
        <taxon>Bacteria</taxon>
        <taxon>Pseudomonadati</taxon>
        <taxon>Pseudomonadota</taxon>
        <taxon>Alphaproteobacteria</taxon>
        <taxon>Rhodospirillales</taxon>
        <taxon>Oceanibaculaceae</taxon>
        <taxon>Oceanibaculum</taxon>
    </lineage>
</organism>
<feature type="domain" description="Formyl transferase N-terminal" evidence="7">
    <location>
        <begin position="5"/>
        <end position="184"/>
    </location>
</feature>
<evidence type="ECO:0000256" key="1">
    <source>
        <dbReference type="ARBA" id="ARBA00005054"/>
    </source>
</evidence>
<dbReference type="SUPFAM" id="SSF53328">
    <property type="entry name" value="Formyltransferase"/>
    <property type="match status" value="1"/>
</dbReference>
<feature type="binding site" evidence="6">
    <location>
        <begin position="92"/>
        <end position="95"/>
    </location>
    <ligand>
        <name>(6R)-10-formyltetrahydrofolate</name>
        <dbReference type="ChEBI" id="CHEBI:195366"/>
    </ligand>
</feature>
<evidence type="ECO:0000256" key="5">
    <source>
        <dbReference type="ARBA" id="ARBA00047664"/>
    </source>
</evidence>
<dbReference type="EMBL" id="RBIG01000001">
    <property type="protein sequence ID" value="RKQ72816.1"/>
    <property type="molecule type" value="Genomic_DNA"/>
</dbReference>
<dbReference type="RefSeq" id="WP_121217417.1">
    <property type="nucleotide sequence ID" value="NZ_RBIG01000001.1"/>
</dbReference>
<dbReference type="PANTHER" id="PTHR43369">
    <property type="entry name" value="PHOSPHORIBOSYLGLYCINAMIDE FORMYLTRANSFERASE"/>
    <property type="match status" value="1"/>
</dbReference>
<dbReference type="HAMAP" id="MF_01930">
    <property type="entry name" value="PurN"/>
    <property type="match status" value="1"/>
</dbReference>
<comment type="pathway">
    <text evidence="1 6">Purine metabolism; IMP biosynthesis via de novo pathway; N(2)-formyl-N(1)-(5-phospho-D-ribosyl)glycinamide from N(1)-(5-phospho-D-ribosyl)glycinamide (10-formyl THF route): step 1/1.</text>
</comment>
<dbReference type="PANTHER" id="PTHR43369:SF2">
    <property type="entry name" value="PHOSPHORIBOSYLGLYCINAMIDE FORMYLTRANSFERASE"/>
    <property type="match status" value="1"/>
</dbReference>
<name>A0A420WPM4_9PROT</name>
<dbReference type="InterPro" id="IPR002376">
    <property type="entry name" value="Formyl_transf_N"/>
</dbReference>
<evidence type="ECO:0000256" key="4">
    <source>
        <dbReference type="ARBA" id="ARBA00038440"/>
    </source>
</evidence>
<comment type="caution">
    <text evidence="8">The sequence shown here is derived from an EMBL/GenBank/DDBJ whole genome shotgun (WGS) entry which is preliminary data.</text>
</comment>
<feature type="active site" description="Proton donor" evidence="6">
    <location>
        <position position="111"/>
    </location>
</feature>
<dbReference type="NCBIfam" id="TIGR00639">
    <property type="entry name" value="PurN"/>
    <property type="match status" value="1"/>
</dbReference>
<dbReference type="Gene3D" id="3.40.50.170">
    <property type="entry name" value="Formyl transferase, N-terminal domain"/>
    <property type="match status" value="1"/>
</dbReference>
<dbReference type="GO" id="GO:0005829">
    <property type="term" value="C:cytosol"/>
    <property type="evidence" value="ECO:0007669"/>
    <property type="project" value="TreeGrafter"/>
</dbReference>
<evidence type="ECO:0000259" key="7">
    <source>
        <dbReference type="Pfam" id="PF00551"/>
    </source>
</evidence>
<evidence type="ECO:0000256" key="2">
    <source>
        <dbReference type="ARBA" id="ARBA00022679"/>
    </source>
</evidence>
<keyword evidence="2 6" id="KW-0808">Transferase</keyword>
<evidence type="ECO:0000256" key="3">
    <source>
        <dbReference type="ARBA" id="ARBA00022755"/>
    </source>
</evidence>
<dbReference type="GO" id="GO:0004644">
    <property type="term" value="F:phosphoribosylglycinamide formyltransferase activity"/>
    <property type="evidence" value="ECO:0007669"/>
    <property type="project" value="UniProtKB-UniRule"/>
</dbReference>
<protein>
    <recommendedName>
        <fullName evidence="6">Phosphoribosylglycinamide formyltransferase</fullName>
        <ecNumber evidence="6">2.1.2.2</ecNumber>
    </recommendedName>
    <alternativeName>
        <fullName evidence="6">5'-phosphoribosylglycinamide transformylase</fullName>
    </alternativeName>
    <alternativeName>
        <fullName evidence="6">GAR transformylase</fullName>
        <shortName evidence="6">GART</shortName>
    </alternativeName>
</protein>
<gene>
    <name evidence="6" type="primary">purN</name>
    <name evidence="8" type="ORF">BCL74_0585</name>
</gene>
<keyword evidence="3 6" id="KW-0658">Purine biosynthesis</keyword>
<dbReference type="AlphaFoldDB" id="A0A420WPM4"/>
<dbReference type="InterPro" id="IPR004607">
    <property type="entry name" value="GART"/>
</dbReference>
<dbReference type="Pfam" id="PF00551">
    <property type="entry name" value="Formyl_trans_N"/>
    <property type="match status" value="1"/>
</dbReference>
<comment type="function">
    <text evidence="6">Catalyzes the transfer of a formyl group from 10-formyltetrahydrofolate to 5-phospho-ribosyl-glycinamide (GAR), producing 5-phospho-ribosyl-N-formylglycinamide (FGAR) and tetrahydrofolate.</text>
</comment>
<sequence length="216" mass="23207">MERLKVAVLISGRGSNLQSLIDACATPDFPAEIVLVLSNKADAYGLTRAEQAGIPTRAISHKGFPDRDSFDAAVHDAIIAAGANFVCLAGFMRLLTPGFVGKWHDRMLNIHPSLLPAFKGLHSHERAIEAGCRFTGCTVHFVRAEMDDGPIVVQAAVPIHQDDTPDDLSARVLEAEHRCYPLALRLVAEGRVTIEGMRVLVDGIASPADPTINPLG</sequence>
<feature type="binding site" evidence="6">
    <location>
        <position position="109"/>
    </location>
    <ligand>
        <name>(6R)-10-formyltetrahydrofolate</name>
        <dbReference type="ChEBI" id="CHEBI:195366"/>
    </ligand>
</feature>
<feature type="binding site" evidence="6">
    <location>
        <position position="67"/>
    </location>
    <ligand>
        <name>(6R)-10-formyltetrahydrofolate</name>
        <dbReference type="ChEBI" id="CHEBI:195366"/>
    </ligand>
</feature>
<dbReference type="CDD" id="cd08645">
    <property type="entry name" value="FMT_core_GART"/>
    <property type="match status" value="1"/>
</dbReference>
<dbReference type="InterPro" id="IPR001555">
    <property type="entry name" value="GART_AS"/>
</dbReference>
<accession>A0A420WPM4</accession>
<evidence type="ECO:0000313" key="8">
    <source>
        <dbReference type="EMBL" id="RKQ72816.1"/>
    </source>
</evidence>
<evidence type="ECO:0000256" key="6">
    <source>
        <dbReference type="HAMAP-Rule" id="MF_01930"/>
    </source>
</evidence>
<dbReference type="Proteomes" id="UP000277424">
    <property type="component" value="Unassembled WGS sequence"/>
</dbReference>
<comment type="similarity">
    <text evidence="4 6">Belongs to the GART family.</text>
</comment>
<dbReference type="OrthoDB" id="9806170at2"/>
<dbReference type="PROSITE" id="PS00373">
    <property type="entry name" value="GART"/>
    <property type="match status" value="1"/>
</dbReference>
<comment type="catalytic activity">
    <reaction evidence="5 6">
        <text>N(1)-(5-phospho-beta-D-ribosyl)glycinamide + (6R)-10-formyltetrahydrofolate = N(2)-formyl-N(1)-(5-phospho-beta-D-ribosyl)glycinamide + (6S)-5,6,7,8-tetrahydrofolate + H(+)</text>
        <dbReference type="Rhea" id="RHEA:15053"/>
        <dbReference type="ChEBI" id="CHEBI:15378"/>
        <dbReference type="ChEBI" id="CHEBI:57453"/>
        <dbReference type="ChEBI" id="CHEBI:143788"/>
        <dbReference type="ChEBI" id="CHEBI:147286"/>
        <dbReference type="ChEBI" id="CHEBI:195366"/>
        <dbReference type="EC" id="2.1.2.2"/>
    </reaction>
</comment>
<reference evidence="8 9" key="1">
    <citation type="submission" date="2018-10" db="EMBL/GenBank/DDBJ databases">
        <title>Comparative analysis of microorganisms from saline springs in Andes Mountain Range, Colombia.</title>
        <authorList>
            <person name="Rubin E."/>
        </authorList>
    </citation>
    <scope>NUCLEOTIDE SEQUENCE [LARGE SCALE GENOMIC DNA]</scope>
    <source>
        <strain evidence="8 9">USBA 36</strain>
    </source>
</reference>
<dbReference type="UniPathway" id="UPA00074">
    <property type="reaction ID" value="UER00126"/>
</dbReference>
<dbReference type="EC" id="2.1.2.2" evidence="6"/>
<feature type="binding site" evidence="6">
    <location>
        <begin position="14"/>
        <end position="16"/>
    </location>
    <ligand>
        <name>N(1)-(5-phospho-beta-D-ribosyl)glycinamide</name>
        <dbReference type="ChEBI" id="CHEBI:143788"/>
    </ligand>
</feature>
<proteinExistence type="inferred from homology"/>